<evidence type="ECO:0000259" key="2">
    <source>
        <dbReference type="Pfam" id="PF19830"/>
    </source>
</evidence>
<evidence type="ECO:0000259" key="3">
    <source>
        <dbReference type="Pfam" id="PF25853"/>
    </source>
</evidence>
<feature type="transmembrane region" description="Helical" evidence="1">
    <location>
        <begin position="141"/>
        <end position="158"/>
    </location>
</feature>
<dbReference type="Proteomes" id="UP001595740">
    <property type="component" value="Unassembled WGS sequence"/>
</dbReference>
<dbReference type="Pfam" id="PF25853">
    <property type="entry name" value="DUF6311_C"/>
    <property type="match status" value="1"/>
</dbReference>
<sequence>MQPDREHPAFASLLPRDPRAAFLWPMLLGTLVFFALGGGAILVPGHVAWLSHGDLAQSYLGWAFYRDSPWQWPPGANPAYGLEIASSVYYSDSIPLLAVFFKLLAPLLPAPFQYFGLWVLMCLVLQAWFAWKLAGLASRDLVFRSVVVLLLVTAPPMLNRLSGHLALVGHWPLLAGLYLCLRTDRQRQASWWALLVACAMAIHAYLFVLVGVLWVTDLIRRYREDAALPARKAMLLKEGGLVVGAALLSGWLSGLFTVSGRGMRATGFGHYKMNLLAPFDGAGWSAFGLHARTAAGEYEGFNYLGAGAIVLVALALTLGKGVRAQWKPRHTGLALMAVVLTALATTHVIGLGGVQWPLPLPARLVEKLQALPVQATGRLFWVVYYLVVVAALFVVARALPRVWLRAVLVAVLVLQAVDLYPGWSQVRANNHARAAMTLPGDLRSAFWDDAGGKYQNLRRMPTTFAGPGWEAAAFYAQRHGMATEIVQVARLDVKPFWALDQRKRAQLFAGAPEPDSLYLVNDSMVDTVRAALVRPRDALFRLQDRIVLAPDWGTALPPGATNLRSAEAIADAGPYYRLPFHADLSQGSQARALLGADGERIDAEQIQIPMTGASVYLPTGGHAAAALQAQFELQDLTKVPTRATLRVLMDGQALAQVSPDGHGRYRVSLRVPPGSGRVHFRKLDLQFASPSVSKKQMRKWKVGLTALEVSLAGD</sequence>
<evidence type="ECO:0000313" key="4">
    <source>
        <dbReference type="EMBL" id="MFC3550430.1"/>
    </source>
</evidence>
<feature type="transmembrane region" description="Helical" evidence="1">
    <location>
        <begin position="239"/>
        <end position="259"/>
    </location>
</feature>
<proteinExistence type="predicted"/>
<feature type="domain" description="DUF6311" evidence="2">
    <location>
        <begin position="26"/>
        <end position="419"/>
    </location>
</feature>
<feature type="domain" description="DUF6311" evidence="3">
    <location>
        <begin position="446"/>
        <end position="549"/>
    </location>
</feature>
<keyword evidence="5" id="KW-1185">Reference proteome</keyword>
<keyword evidence="1" id="KW-1133">Transmembrane helix</keyword>
<comment type="caution">
    <text evidence="4">The sequence shown here is derived from an EMBL/GenBank/DDBJ whole genome shotgun (WGS) entry which is preliminary data.</text>
</comment>
<reference evidence="5" key="1">
    <citation type="journal article" date="2019" name="Int. J. Syst. Evol. Microbiol.">
        <title>The Global Catalogue of Microorganisms (GCM) 10K type strain sequencing project: providing services to taxonomists for standard genome sequencing and annotation.</title>
        <authorList>
            <consortium name="The Broad Institute Genomics Platform"/>
            <consortium name="The Broad Institute Genome Sequencing Center for Infectious Disease"/>
            <person name="Wu L."/>
            <person name="Ma J."/>
        </authorList>
    </citation>
    <scope>NUCLEOTIDE SEQUENCE [LARGE SCALE GENOMIC DNA]</scope>
    <source>
        <strain evidence="5">KCTC 42875</strain>
    </source>
</reference>
<organism evidence="4 5">
    <name type="scientific">Lysobacter cavernae</name>
    <dbReference type="NCBI Taxonomy" id="1685901"/>
    <lineage>
        <taxon>Bacteria</taxon>
        <taxon>Pseudomonadati</taxon>
        <taxon>Pseudomonadota</taxon>
        <taxon>Gammaproteobacteria</taxon>
        <taxon>Lysobacterales</taxon>
        <taxon>Lysobacteraceae</taxon>
        <taxon>Lysobacter</taxon>
    </lineage>
</organism>
<gene>
    <name evidence="4" type="ORF">ACFOLC_05320</name>
</gene>
<accession>A0ABV7RR53</accession>
<name>A0ABV7RR53_9GAMM</name>
<feature type="transmembrane region" description="Helical" evidence="1">
    <location>
        <begin position="331"/>
        <end position="358"/>
    </location>
</feature>
<dbReference type="InterPro" id="IPR058671">
    <property type="entry name" value="DUF6311_C"/>
</dbReference>
<keyword evidence="1" id="KW-0472">Membrane</keyword>
<feature type="transmembrane region" description="Helical" evidence="1">
    <location>
        <begin position="378"/>
        <end position="395"/>
    </location>
</feature>
<evidence type="ECO:0000256" key="1">
    <source>
        <dbReference type="SAM" id="Phobius"/>
    </source>
</evidence>
<dbReference type="Pfam" id="PF19830">
    <property type="entry name" value="DUF6311"/>
    <property type="match status" value="1"/>
</dbReference>
<feature type="transmembrane region" description="Helical" evidence="1">
    <location>
        <begin position="301"/>
        <end position="319"/>
    </location>
</feature>
<protein>
    <submittedName>
        <fullName evidence="4">DUF6311 domain-containing protein</fullName>
    </submittedName>
</protein>
<dbReference type="EMBL" id="JBHRXK010000002">
    <property type="protein sequence ID" value="MFC3550430.1"/>
    <property type="molecule type" value="Genomic_DNA"/>
</dbReference>
<feature type="transmembrane region" description="Helical" evidence="1">
    <location>
        <begin position="112"/>
        <end position="129"/>
    </location>
</feature>
<feature type="transmembrane region" description="Helical" evidence="1">
    <location>
        <begin position="21"/>
        <end position="43"/>
    </location>
</feature>
<keyword evidence="1" id="KW-0812">Transmembrane</keyword>
<feature type="transmembrane region" description="Helical" evidence="1">
    <location>
        <begin position="402"/>
        <end position="423"/>
    </location>
</feature>
<evidence type="ECO:0000313" key="5">
    <source>
        <dbReference type="Proteomes" id="UP001595740"/>
    </source>
</evidence>
<dbReference type="InterPro" id="IPR046278">
    <property type="entry name" value="DUF6311"/>
</dbReference>
<feature type="transmembrane region" description="Helical" evidence="1">
    <location>
        <begin position="193"/>
        <end position="215"/>
    </location>
</feature>
<dbReference type="RefSeq" id="WP_386758193.1">
    <property type="nucleotide sequence ID" value="NZ_JBHRXK010000002.1"/>
</dbReference>